<dbReference type="Proteomes" id="UP000482209">
    <property type="component" value="Unassembled WGS sequence"/>
</dbReference>
<comment type="caution">
    <text evidence="1">The sequence shown here is derived from an EMBL/GenBank/DDBJ whole genome shotgun (WGS) entry which is preliminary data.</text>
</comment>
<dbReference type="AlphaFoldDB" id="A0A6L5XW38"/>
<protein>
    <submittedName>
        <fullName evidence="1">Uncharacterized protein</fullName>
    </submittedName>
</protein>
<dbReference type="EMBL" id="VUMT01000003">
    <property type="protein sequence ID" value="MSS62819.1"/>
    <property type="molecule type" value="Genomic_DNA"/>
</dbReference>
<gene>
    <name evidence="1" type="ORF">FYJ58_02870</name>
</gene>
<evidence type="ECO:0000313" key="2">
    <source>
        <dbReference type="Proteomes" id="UP000482209"/>
    </source>
</evidence>
<name>A0A6L5XW38_9FIRM</name>
<sequence length="121" mass="13809">MFFSFMTLDELVKILDITAHKWDLVLNKESVHIDHPFGTTKEGYILQNTEGMLDPVQKVLCNVFENDKKIDFLKVVHDGVHGTLSVQAFGIGSKVLLDYYICASETEEENEIKKFIDMIIA</sequence>
<accession>A0A6L5XW38</accession>
<proteinExistence type="predicted"/>
<keyword evidence="2" id="KW-1185">Reference proteome</keyword>
<dbReference type="RefSeq" id="WP_154516959.1">
    <property type="nucleotide sequence ID" value="NZ_VUMT01000003.1"/>
</dbReference>
<reference evidence="1 2" key="1">
    <citation type="submission" date="2019-08" db="EMBL/GenBank/DDBJ databases">
        <title>In-depth cultivation of the pig gut microbiome towards novel bacterial diversity and tailored functional studies.</title>
        <authorList>
            <person name="Wylensek D."/>
            <person name="Hitch T.C.A."/>
            <person name="Clavel T."/>
        </authorList>
    </citation>
    <scope>NUCLEOTIDE SEQUENCE [LARGE SCALE GENOMIC DNA]</scope>
    <source>
        <strain evidence="1 2">WCA-693-APC-MOT-I</strain>
    </source>
</reference>
<organism evidence="1 2">
    <name type="scientific">Velocimicrobium porci</name>
    <dbReference type="NCBI Taxonomy" id="2606634"/>
    <lineage>
        <taxon>Bacteria</taxon>
        <taxon>Bacillati</taxon>
        <taxon>Bacillota</taxon>
        <taxon>Clostridia</taxon>
        <taxon>Lachnospirales</taxon>
        <taxon>Lachnospiraceae</taxon>
        <taxon>Velocimicrobium</taxon>
    </lineage>
</organism>
<evidence type="ECO:0000313" key="1">
    <source>
        <dbReference type="EMBL" id="MSS62819.1"/>
    </source>
</evidence>